<dbReference type="GO" id="GO:0006396">
    <property type="term" value="P:RNA processing"/>
    <property type="evidence" value="ECO:0007669"/>
    <property type="project" value="UniProtKB-ARBA"/>
</dbReference>
<dbReference type="Gene3D" id="1.10.1510.30">
    <property type="match status" value="1"/>
</dbReference>
<dbReference type="InterPro" id="IPR001656">
    <property type="entry name" value="PsdUridine_synth_TruD"/>
</dbReference>
<evidence type="ECO:0000313" key="4">
    <source>
        <dbReference type="EMBL" id="QEL17879.1"/>
    </source>
</evidence>
<dbReference type="GO" id="GO:0001522">
    <property type="term" value="P:pseudouridine synthesis"/>
    <property type="evidence" value="ECO:0007669"/>
    <property type="project" value="InterPro"/>
</dbReference>
<dbReference type="InterPro" id="IPR020103">
    <property type="entry name" value="PsdUridine_synth_cat_dom_sf"/>
</dbReference>
<name>A0A5C1AEP3_9BACT</name>
<evidence type="ECO:0000259" key="3">
    <source>
        <dbReference type="PROSITE" id="PS50984"/>
    </source>
</evidence>
<dbReference type="InterPro" id="IPR042214">
    <property type="entry name" value="TruD_catalytic"/>
</dbReference>
<dbReference type="PIRSF" id="PIRSF037016">
    <property type="entry name" value="Pseudouridin_synth_euk_prd"/>
    <property type="match status" value="1"/>
</dbReference>
<dbReference type="Pfam" id="PF01142">
    <property type="entry name" value="TruD"/>
    <property type="match status" value="1"/>
</dbReference>
<dbReference type="KEGG" id="lrs:PX52LOC_04891"/>
<dbReference type="PROSITE" id="PS50984">
    <property type="entry name" value="TRUD"/>
    <property type="match status" value="1"/>
</dbReference>
<dbReference type="EMBL" id="CP042425">
    <property type="protein sequence ID" value="QEL17879.1"/>
    <property type="molecule type" value="Genomic_DNA"/>
</dbReference>
<dbReference type="GO" id="GO:0140098">
    <property type="term" value="F:catalytic activity, acting on RNA"/>
    <property type="evidence" value="ECO:0007669"/>
    <property type="project" value="UniProtKB-ARBA"/>
</dbReference>
<sequence length="403" mass="45127">MKIKQLPEDFIVEEVTSVTPSGGPFAYYRLDKIGWTTPDALNAVRRRWDIDGRRLSYGGLKDRHAKTSQHFTIYHGPTRNLQHERVTVTYLGPVAEPFTAQQIGANRFTITMRAIAAGQVPGIRAAIDEVHASGLPNYFDDQRFGSVGSSQEFVAKEMVRGNFEAALKLALASPYEFDRAAQKREKATLLEHWGDWPACKAKLDRGHARSLVDYLVHHPTDFRGAVARLKPELQGLYLSAYQSHVWNRVLALWLTQTLSPDRLARIDLHHGHLPVPTSLPEELVAKWESLQLPLPSARLKPDVTAAWLPLTEAVLQDEGLALATMKIPGLQKPFFSKGDRKACVRPQNLEAKDDADDQNRGRRKVILRFELPRGSYATMLVKRVAQLHARPPEPAATSSPPVP</sequence>
<keyword evidence="2" id="KW-0413">Isomerase</keyword>
<evidence type="ECO:0000313" key="5">
    <source>
        <dbReference type="Proteomes" id="UP000324974"/>
    </source>
</evidence>
<gene>
    <name evidence="4" type="ORF">PX52LOC_04891</name>
</gene>
<keyword evidence="5" id="KW-1185">Reference proteome</keyword>
<comment type="similarity">
    <text evidence="1">Belongs to the pseudouridine synthase TruD family.</text>
</comment>
<dbReference type="Gene3D" id="3.30.2350.20">
    <property type="entry name" value="TruD, catalytic domain"/>
    <property type="match status" value="1"/>
</dbReference>
<reference evidence="5" key="1">
    <citation type="submission" date="2019-08" db="EMBL/GenBank/DDBJ databases">
        <title>Limnoglobus roseus gen. nov., sp. nov., a novel freshwater planctomycete with a giant genome from the family Gemmataceae.</title>
        <authorList>
            <person name="Kulichevskaya I.S."/>
            <person name="Naumoff D.G."/>
            <person name="Miroshnikov K."/>
            <person name="Ivanova A."/>
            <person name="Philippov D.A."/>
            <person name="Hakobyan A."/>
            <person name="Rijpstra I.C."/>
            <person name="Sinninghe Damste J.S."/>
            <person name="Liesack W."/>
            <person name="Dedysh S.N."/>
        </authorList>
    </citation>
    <scope>NUCLEOTIDE SEQUENCE [LARGE SCALE GENOMIC DNA]</scope>
    <source>
        <strain evidence="5">PX52</strain>
    </source>
</reference>
<dbReference type="Gene3D" id="3.30.70.3160">
    <property type="match status" value="1"/>
</dbReference>
<dbReference type="InterPro" id="IPR011760">
    <property type="entry name" value="PsdUridine_synth_TruD_insert"/>
</dbReference>
<dbReference type="AlphaFoldDB" id="A0A5C1AEP3"/>
<dbReference type="Proteomes" id="UP000324974">
    <property type="component" value="Chromosome"/>
</dbReference>
<evidence type="ECO:0000256" key="1">
    <source>
        <dbReference type="ARBA" id="ARBA00007953"/>
    </source>
</evidence>
<dbReference type="OrthoDB" id="1550679at2"/>
<proteinExistence type="inferred from homology"/>
<protein>
    <submittedName>
        <fullName evidence="4">tRNA pseudouridine(13) synthase TruD</fullName>
    </submittedName>
</protein>
<dbReference type="PANTHER" id="PTHR13326:SF21">
    <property type="entry name" value="PSEUDOURIDYLATE SYNTHASE PUS7L"/>
    <property type="match status" value="1"/>
</dbReference>
<organism evidence="4 5">
    <name type="scientific">Limnoglobus roseus</name>
    <dbReference type="NCBI Taxonomy" id="2598579"/>
    <lineage>
        <taxon>Bacteria</taxon>
        <taxon>Pseudomonadati</taxon>
        <taxon>Planctomycetota</taxon>
        <taxon>Planctomycetia</taxon>
        <taxon>Gemmatales</taxon>
        <taxon>Gemmataceae</taxon>
        <taxon>Limnoglobus</taxon>
    </lineage>
</organism>
<accession>A0A5C1AEP3</accession>
<dbReference type="SUPFAM" id="SSF55120">
    <property type="entry name" value="Pseudouridine synthase"/>
    <property type="match status" value="1"/>
</dbReference>
<dbReference type="RefSeq" id="WP_149112433.1">
    <property type="nucleotide sequence ID" value="NZ_CP042425.1"/>
</dbReference>
<dbReference type="GO" id="GO:0009982">
    <property type="term" value="F:pseudouridine synthase activity"/>
    <property type="evidence" value="ECO:0007669"/>
    <property type="project" value="InterPro"/>
</dbReference>
<dbReference type="GO" id="GO:0003723">
    <property type="term" value="F:RNA binding"/>
    <property type="evidence" value="ECO:0007669"/>
    <property type="project" value="InterPro"/>
</dbReference>
<evidence type="ECO:0000256" key="2">
    <source>
        <dbReference type="ARBA" id="ARBA00023235"/>
    </source>
</evidence>
<dbReference type="PANTHER" id="PTHR13326">
    <property type="entry name" value="TRNA PSEUDOURIDINE SYNTHASE D"/>
    <property type="match status" value="1"/>
</dbReference>
<feature type="domain" description="TRUD" evidence="3">
    <location>
        <begin position="134"/>
        <end position="345"/>
    </location>
</feature>